<evidence type="ECO:0000313" key="4">
    <source>
        <dbReference type="Proteomes" id="UP000092730"/>
    </source>
</evidence>
<dbReference type="RefSeq" id="XP_065725110.1">
    <property type="nucleotide sequence ID" value="XM_065869038.1"/>
</dbReference>
<dbReference type="AlphaFoldDB" id="A0AAJ8JZV5"/>
<reference evidence="3" key="1">
    <citation type="submission" date="2013-07" db="EMBL/GenBank/DDBJ databases">
        <authorList>
            <consortium name="The Broad Institute Genome Sequencing Platform"/>
            <person name="Cuomo C."/>
            <person name="Litvintseva A."/>
            <person name="Chen Y."/>
            <person name="Heitman J."/>
            <person name="Sun S."/>
            <person name="Springer D."/>
            <person name="Dromer F."/>
            <person name="Young S.K."/>
            <person name="Zeng Q."/>
            <person name="Gargeya S."/>
            <person name="Fitzgerald M."/>
            <person name="Abouelleil A."/>
            <person name="Alvarado L."/>
            <person name="Berlin A.M."/>
            <person name="Chapman S.B."/>
            <person name="Dewar J."/>
            <person name="Goldberg J."/>
            <person name="Griggs A."/>
            <person name="Gujja S."/>
            <person name="Hansen M."/>
            <person name="Howarth C."/>
            <person name="Imamovic A."/>
            <person name="Larimer J."/>
            <person name="McCowan C."/>
            <person name="Murphy C."/>
            <person name="Pearson M."/>
            <person name="Priest M."/>
            <person name="Roberts A."/>
            <person name="Saif S."/>
            <person name="Shea T."/>
            <person name="Sykes S."/>
            <person name="Wortman J."/>
            <person name="Nusbaum C."/>
            <person name="Birren B."/>
        </authorList>
    </citation>
    <scope>NUCLEOTIDE SEQUENCE</scope>
    <source>
        <strain evidence="3">CBS 10118</strain>
    </source>
</reference>
<dbReference type="InterPro" id="IPR050309">
    <property type="entry name" value="Type-B_Carboxylest/Lipase"/>
</dbReference>
<dbReference type="EMBL" id="CP144541">
    <property type="protein sequence ID" value="WVW78235.1"/>
    <property type="molecule type" value="Genomic_DNA"/>
</dbReference>
<protein>
    <recommendedName>
        <fullName evidence="2">Carboxylesterase type B domain-containing protein</fullName>
    </recommendedName>
</protein>
<feature type="signal peptide" evidence="1">
    <location>
        <begin position="1"/>
        <end position="19"/>
    </location>
</feature>
<organism evidence="3 4">
    <name type="scientific">Kwoniella bestiolae CBS 10118</name>
    <dbReference type="NCBI Taxonomy" id="1296100"/>
    <lineage>
        <taxon>Eukaryota</taxon>
        <taxon>Fungi</taxon>
        <taxon>Dikarya</taxon>
        <taxon>Basidiomycota</taxon>
        <taxon>Agaricomycotina</taxon>
        <taxon>Tremellomycetes</taxon>
        <taxon>Tremellales</taxon>
        <taxon>Cryptococcaceae</taxon>
        <taxon>Kwoniella</taxon>
    </lineage>
</organism>
<keyword evidence="1" id="KW-0732">Signal</keyword>
<feature type="chain" id="PRO_5042502360" description="Carboxylesterase type B domain-containing protein" evidence="1">
    <location>
        <begin position="20"/>
        <end position="580"/>
    </location>
</feature>
<dbReference type="Proteomes" id="UP000092730">
    <property type="component" value="Chromosome 1"/>
</dbReference>
<sequence>MILLPLLSLPLAFTPPITDLSPRKVPSTQHDDPTVTLTNCEYPITLTGKYDGSFNQDLYLGVPYAQPPIGSKRFRTPEPYVYTEDLQVTEHAPACLQVPNTTADGIYGMSEDLVVYIHGGSFIEGTASIYNASWLVARSQEIDKPVITVVANFRLGVIGFGYGSGFAENNAANLALRDNIAALRWVGEHIEAFGGDPQKVTVLGGSLGAVAISLLYLNPEFDLFRSAIMSSGAQNSPPMGPTDSTWEDSYQRLLEITNCTLPDHAETAFECLRCLPAEVLLEAQFALQADPRWSTSFIFGTLLLSMLGQSDYADRNDSTSAPSIDGDLIPKSPFELLEEGRFAKIPFIAGNVKDEGTYFTSPQVNSSSLFAVLNAIEPVDPAEMLLEKLVKVYTDNPALGSPFDTANETFGLDPRFKQSAAIFGDVAFQGPRRHFLRSASRYGLEDIWTYQFEQISPDRPAYLGVSHATDVPYFFGRARPGVGDPHYLQFNYTEEDHELSNAIMDYWINFIYYTDPNSPSGKPLPEWPRYDSSDSGRNMLKLKYGDIGVITDDYREENMDVIYRNYRQFNYKRDVNVDLL</sequence>
<evidence type="ECO:0000313" key="3">
    <source>
        <dbReference type="EMBL" id="WVW78235.1"/>
    </source>
</evidence>
<dbReference type="Gene3D" id="3.40.50.1820">
    <property type="entry name" value="alpha/beta hydrolase"/>
    <property type="match status" value="1"/>
</dbReference>
<dbReference type="Pfam" id="PF00135">
    <property type="entry name" value="COesterase"/>
    <property type="match status" value="1"/>
</dbReference>
<dbReference type="SUPFAM" id="SSF53474">
    <property type="entry name" value="alpha/beta-Hydrolases"/>
    <property type="match status" value="1"/>
</dbReference>
<accession>A0AAJ8JZV5</accession>
<gene>
    <name evidence="3" type="ORF">I302_100188</name>
</gene>
<name>A0AAJ8JZV5_9TREE</name>
<proteinExistence type="predicted"/>
<keyword evidence="4" id="KW-1185">Reference proteome</keyword>
<evidence type="ECO:0000259" key="2">
    <source>
        <dbReference type="Pfam" id="PF00135"/>
    </source>
</evidence>
<dbReference type="InterPro" id="IPR002018">
    <property type="entry name" value="CarbesteraseB"/>
</dbReference>
<dbReference type="PANTHER" id="PTHR11559">
    <property type="entry name" value="CARBOXYLESTERASE"/>
    <property type="match status" value="1"/>
</dbReference>
<dbReference type="GeneID" id="30207962"/>
<evidence type="ECO:0000256" key="1">
    <source>
        <dbReference type="SAM" id="SignalP"/>
    </source>
</evidence>
<dbReference type="InterPro" id="IPR029058">
    <property type="entry name" value="AB_hydrolase_fold"/>
</dbReference>
<dbReference type="KEGG" id="kbi:30207962"/>
<feature type="domain" description="Carboxylesterase type B" evidence="2">
    <location>
        <begin position="48"/>
        <end position="545"/>
    </location>
</feature>
<reference evidence="3" key="2">
    <citation type="submission" date="2024-02" db="EMBL/GenBank/DDBJ databases">
        <title>Comparative genomics of Cryptococcus and Kwoniella reveals pathogenesis evolution and contrasting modes of karyotype evolution via chromosome fusion or intercentromeric recombination.</title>
        <authorList>
            <person name="Coelho M.A."/>
            <person name="David-Palma M."/>
            <person name="Shea T."/>
            <person name="Bowers K."/>
            <person name="McGinley-Smith S."/>
            <person name="Mohammad A.W."/>
            <person name="Gnirke A."/>
            <person name="Yurkov A.M."/>
            <person name="Nowrousian M."/>
            <person name="Sun S."/>
            <person name="Cuomo C.A."/>
            <person name="Heitman J."/>
        </authorList>
    </citation>
    <scope>NUCLEOTIDE SEQUENCE</scope>
    <source>
        <strain evidence="3">CBS 10118</strain>
    </source>
</reference>